<feature type="transmembrane region" description="Helical" evidence="1">
    <location>
        <begin position="234"/>
        <end position="251"/>
    </location>
</feature>
<evidence type="ECO:0000313" key="5">
    <source>
        <dbReference type="Proteomes" id="UP000704529"/>
    </source>
</evidence>
<dbReference type="Proteomes" id="UP000704529">
    <property type="component" value="Unassembled WGS sequence"/>
</dbReference>
<keyword evidence="1" id="KW-0812">Transmembrane</keyword>
<dbReference type="PANTHER" id="PTHR30007:SF1">
    <property type="entry name" value="BLR1914 PROTEIN"/>
    <property type="match status" value="1"/>
</dbReference>
<dbReference type="Pfam" id="PF13340">
    <property type="entry name" value="DUF4096"/>
    <property type="match status" value="1"/>
</dbReference>
<reference evidence="4" key="1">
    <citation type="submission" date="2021-01" db="EMBL/GenBank/DDBJ databases">
        <title>Genome Sequencing of Type Strains.</title>
        <authorList>
            <person name="Lemaire J.F."/>
            <person name="Inderbitzin P."/>
            <person name="Collins S.B."/>
            <person name="Wespe N."/>
            <person name="Knight-Connoni V."/>
        </authorList>
    </citation>
    <scope>NUCLEOTIDE SEQUENCE</scope>
    <source>
        <strain evidence="4">DSM 14562</strain>
    </source>
</reference>
<gene>
    <name evidence="4" type="ORF">JYA60_00620</name>
</gene>
<dbReference type="InterPro" id="IPR025161">
    <property type="entry name" value="IS402-like_dom"/>
</dbReference>
<evidence type="ECO:0000256" key="1">
    <source>
        <dbReference type="SAM" id="Phobius"/>
    </source>
</evidence>
<dbReference type="GO" id="GO:0006313">
    <property type="term" value="P:DNA transposition"/>
    <property type="evidence" value="ECO:0007669"/>
    <property type="project" value="InterPro"/>
</dbReference>
<protein>
    <submittedName>
        <fullName evidence="4">IS5 family transposase</fullName>
    </submittedName>
</protein>
<dbReference type="NCBIfam" id="NF033580">
    <property type="entry name" value="transpos_IS5_3"/>
    <property type="match status" value="1"/>
</dbReference>
<feature type="domain" description="Transposase IS4-like" evidence="2">
    <location>
        <begin position="89"/>
        <end position="249"/>
    </location>
</feature>
<name>A0AA41DAW7_9SPHN</name>
<dbReference type="Pfam" id="PF01609">
    <property type="entry name" value="DDE_Tnp_1"/>
    <property type="match status" value="1"/>
</dbReference>
<dbReference type="AlphaFoldDB" id="A0AA41DAW7"/>
<keyword evidence="1" id="KW-1133">Transmembrane helix</keyword>
<keyword evidence="1" id="KW-0472">Membrane</keyword>
<dbReference type="InterPro" id="IPR002559">
    <property type="entry name" value="Transposase_11"/>
</dbReference>
<sequence length="252" mass="28243">MGRRTLTDEQWERIAAYLPGREGTCGRSGVDNRLFEDAILWMAGNAARWRDLPEVFGKWTGGHARFRRWSRAGVWERLFHSLADRPDFECALIDSTISKVHADAAGAKGGAETAAIGRSRGGLTTKLHAVVDAIDLPIRIHPTPGQWGDRPQAETLLAGLNGVGHVIVDAAYDADHLRTFIADDLGATAQIKSNPSRTAKPPIYWRLYKERHQVKCFFNKLKRFRRIALRCEKTISAFLGFVHLACAMIWLR</sequence>
<comment type="caution">
    <text evidence="4">The sequence shown here is derived from an EMBL/GenBank/DDBJ whole genome shotgun (WGS) entry which is preliminary data.</text>
</comment>
<dbReference type="GO" id="GO:0003677">
    <property type="term" value="F:DNA binding"/>
    <property type="evidence" value="ECO:0007669"/>
    <property type="project" value="InterPro"/>
</dbReference>
<dbReference type="PANTHER" id="PTHR30007">
    <property type="entry name" value="PHP DOMAIN PROTEIN"/>
    <property type="match status" value="1"/>
</dbReference>
<evidence type="ECO:0000259" key="2">
    <source>
        <dbReference type="Pfam" id="PF01609"/>
    </source>
</evidence>
<evidence type="ECO:0000313" key="4">
    <source>
        <dbReference type="EMBL" id="MBN3556751.1"/>
    </source>
</evidence>
<dbReference type="RefSeq" id="WP_184106891.1">
    <property type="nucleotide sequence ID" value="NZ_JAFHKU010000061.1"/>
</dbReference>
<accession>A0AA41DAW7</accession>
<organism evidence="4 5">
    <name type="scientific">Sphingomonas yabuuchiae</name>
    <dbReference type="NCBI Taxonomy" id="172044"/>
    <lineage>
        <taxon>Bacteria</taxon>
        <taxon>Pseudomonadati</taxon>
        <taxon>Pseudomonadota</taxon>
        <taxon>Alphaproteobacteria</taxon>
        <taxon>Sphingomonadales</taxon>
        <taxon>Sphingomonadaceae</taxon>
        <taxon>Sphingomonas</taxon>
    </lineage>
</organism>
<evidence type="ECO:0000259" key="3">
    <source>
        <dbReference type="Pfam" id="PF13340"/>
    </source>
</evidence>
<dbReference type="GO" id="GO:0004803">
    <property type="term" value="F:transposase activity"/>
    <property type="evidence" value="ECO:0007669"/>
    <property type="project" value="InterPro"/>
</dbReference>
<proteinExistence type="predicted"/>
<dbReference type="EMBL" id="JAFHKU010000061">
    <property type="protein sequence ID" value="MBN3556751.1"/>
    <property type="molecule type" value="Genomic_DNA"/>
</dbReference>
<feature type="domain" description="Insertion element IS402-like" evidence="3">
    <location>
        <begin position="6"/>
        <end position="79"/>
    </location>
</feature>